<dbReference type="CDD" id="cd03046">
    <property type="entry name" value="GST_N_GTT1_like"/>
    <property type="match status" value="1"/>
</dbReference>
<dbReference type="Pfam" id="PF14497">
    <property type="entry name" value="GST_C_3"/>
    <property type="match status" value="1"/>
</dbReference>
<dbReference type="SFLD" id="SFLDG01150">
    <property type="entry name" value="Main.1:_Beta-like"/>
    <property type="match status" value="1"/>
</dbReference>
<dbReference type="SFLD" id="SFLDG00358">
    <property type="entry name" value="Main_(cytGST)"/>
    <property type="match status" value="1"/>
</dbReference>
<gene>
    <name evidence="4" type="ORF">M437DRAFT_63066</name>
</gene>
<dbReference type="Gene3D" id="3.40.30.10">
    <property type="entry name" value="Glutaredoxin"/>
    <property type="match status" value="1"/>
</dbReference>
<dbReference type="SFLD" id="SFLDS00019">
    <property type="entry name" value="Glutathione_Transferase_(cytos"/>
    <property type="match status" value="1"/>
</dbReference>
<dbReference type="GeneID" id="63917562"/>
<dbReference type="EMBL" id="KL584825">
    <property type="protein sequence ID" value="KEQ66901.1"/>
    <property type="molecule type" value="Genomic_DNA"/>
</dbReference>
<dbReference type="PANTHER" id="PTHR44051:SF9">
    <property type="entry name" value="GLUTATHIONE S-TRANSFERASE 1"/>
    <property type="match status" value="1"/>
</dbReference>
<keyword evidence="4" id="KW-0808">Transferase</keyword>
<evidence type="ECO:0000259" key="3">
    <source>
        <dbReference type="PROSITE" id="PS50405"/>
    </source>
</evidence>
<dbReference type="InterPro" id="IPR004045">
    <property type="entry name" value="Glutathione_S-Trfase_N"/>
</dbReference>
<reference evidence="4 5" key="1">
    <citation type="journal article" date="2014" name="BMC Genomics">
        <title>Genome sequencing of four Aureobasidium pullulans varieties: biotechnological potential, stress tolerance, and description of new species.</title>
        <authorList>
            <person name="Gostin Ar C."/>
            <person name="Ohm R.A."/>
            <person name="Kogej T."/>
            <person name="Sonjak S."/>
            <person name="Turk M."/>
            <person name="Zajc J."/>
            <person name="Zalar P."/>
            <person name="Grube M."/>
            <person name="Sun H."/>
            <person name="Han J."/>
            <person name="Sharma A."/>
            <person name="Chiniquy J."/>
            <person name="Ngan C.Y."/>
            <person name="Lipzen A."/>
            <person name="Barry K."/>
            <person name="Grigoriev I.V."/>
            <person name="Gunde-Cimerman N."/>
        </authorList>
    </citation>
    <scope>NUCLEOTIDE SEQUENCE [LARGE SCALE GENOMIC DNA]</scope>
    <source>
        <strain evidence="4 5">CBS 110374</strain>
    </source>
</reference>
<dbReference type="InterPro" id="IPR040079">
    <property type="entry name" value="Glutathione_S-Trfase"/>
</dbReference>
<dbReference type="AlphaFoldDB" id="A0A074WX02"/>
<dbReference type="Gene3D" id="1.20.1050.10">
    <property type="match status" value="1"/>
</dbReference>
<dbReference type="SUPFAM" id="SSF52833">
    <property type="entry name" value="Thioredoxin-like"/>
    <property type="match status" value="1"/>
</dbReference>
<feature type="domain" description="GST C-terminal" evidence="3">
    <location>
        <begin position="85"/>
        <end position="211"/>
    </location>
</feature>
<dbReference type="STRING" id="1043003.A0A074WX02"/>
<dbReference type="InterPro" id="IPR010987">
    <property type="entry name" value="Glutathione-S-Trfase_C-like"/>
</dbReference>
<dbReference type="HOGENOM" id="CLU_011226_15_4_1"/>
<evidence type="ECO:0000313" key="4">
    <source>
        <dbReference type="EMBL" id="KEQ66901.1"/>
    </source>
</evidence>
<dbReference type="RefSeq" id="XP_040883924.1">
    <property type="nucleotide sequence ID" value="XM_041024189.1"/>
</dbReference>
<name>A0A074WX02_AURM1</name>
<dbReference type="Pfam" id="PF13409">
    <property type="entry name" value="GST_N_2"/>
    <property type="match status" value="1"/>
</dbReference>
<accession>A0A074WX02</accession>
<evidence type="ECO:0000256" key="1">
    <source>
        <dbReference type="ARBA" id="ARBA00007409"/>
    </source>
</evidence>
<dbReference type="InterPro" id="IPR036282">
    <property type="entry name" value="Glutathione-S-Trfase_C_sf"/>
</dbReference>
<evidence type="ECO:0000259" key="2">
    <source>
        <dbReference type="PROSITE" id="PS50404"/>
    </source>
</evidence>
<dbReference type="GO" id="GO:0016740">
    <property type="term" value="F:transferase activity"/>
    <property type="evidence" value="ECO:0007669"/>
    <property type="project" value="UniProtKB-KW"/>
</dbReference>
<protein>
    <submittedName>
        <fullName evidence="4">Glutathione S-transferase</fullName>
    </submittedName>
</protein>
<dbReference type="InterPro" id="IPR036249">
    <property type="entry name" value="Thioredoxin-like_sf"/>
</dbReference>
<sequence length="231" mass="26473">MLTVHHLRVSQSERIVWLCEELGIEYNLKLHNRDPIFSPQALKDLYEIGTAPVIQDGDLTMGESAACVEYIIHKHGDGRLALPPSHPDYATYLYWFHYANGSLQPGVSRLLSLKSAGLDSSNDVFRRYTARMEQYLQHMDGHLGRDGKEWLAGQEFTAADVMTVFTLTTMRTFYGYDLSAYKNILAFLKRCVQRPAYKRYREKGEEEGFPLMIDGPAPENFIEKVMKRSKA</sequence>
<proteinExistence type="inferred from homology"/>
<dbReference type="PROSITE" id="PS50405">
    <property type="entry name" value="GST_CTER"/>
    <property type="match status" value="1"/>
</dbReference>
<dbReference type="PANTHER" id="PTHR44051">
    <property type="entry name" value="GLUTATHIONE S-TRANSFERASE-RELATED"/>
    <property type="match status" value="1"/>
</dbReference>
<keyword evidence="5" id="KW-1185">Reference proteome</keyword>
<dbReference type="Proteomes" id="UP000030672">
    <property type="component" value="Unassembled WGS sequence"/>
</dbReference>
<dbReference type="InterPro" id="IPR004046">
    <property type="entry name" value="GST_C"/>
</dbReference>
<comment type="similarity">
    <text evidence="1">Belongs to the GST superfamily.</text>
</comment>
<organism evidence="4 5">
    <name type="scientific">Aureobasidium melanogenum (strain CBS 110374)</name>
    <name type="common">Aureobasidium pullulans var. melanogenum</name>
    <dbReference type="NCBI Taxonomy" id="1043003"/>
    <lineage>
        <taxon>Eukaryota</taxon>
        <taxon>Fungi</taxon>
        <taxon>Dikarya</taxon>
        <taxon>Ascomycota</taxon>
        <taxon>Pezizomycotina</taxon>
        <taxon>Dothideomycetes</taxon>
        <taxon>Dothideomycetidae</taxon>
        <taxon>Dothideales</taxon>
        <taxon>Saccotheciaceae</taxon>
        <taxon>Aureobasidium</taxon>
    </lineage>
</organism>
<dbReference type="PROSITE" id="PS50404">
    <property type="entry name" value="GST_NTER"/>
    <property type="match status" value="1"/>
</dbReference>
<evidence type="ECO:0000313" key="5">
    <source>
        <dbReference type="Proteomes" id="UP000030672"/>
    </source>
</evidence>
<dbReference type="SUPFAM" id="SSF47616">
    <property type="entry name" value="GST C-terminal domain-like"/>
    <property type="match status" value="1"/>
</dbReference>
<feature type="domain" description="GST N-terminal" evidence="2">
    <location>
        <begin position="1"/>
        <end position="79"/>
    </location>
</feature>